<evidence type="ECO:0000256" key="2">
    <source>
        <dbReference type="ARBA" id="ARBA00022598"/>
    </source>
</evidence>
<proteinExistence type="inferred from homology"/>
<dbReference type="Gene3D" id="3.40.50.12780">
    <property type="entry name" value="N-terminal domain of ligase-like"/>
    <property type="match status" value="1"/>
</dbReference>
<dbReference type="Proteomes" id="UP000593880">
    <property type="component" value="Plasmid unnamed"/>
</dbReference>
<dbReference type="Pfam" id="PF13193">
    <property type="entry name" value="AMP-binding_C"/>
    <property type="match status" value="1"/>
</dbReference>
<dbReference type="PANTHER" id="PTHR43201">
    <property type="entry name" value="ACYL-COA SYNTHETASE"/>
    <property type="match status" value="1"/>
</dbReference>
<dbReference type="InterPro" id="IPR000873">
    <property type="entry name" value="AMP-dep_synth/lig_dom"/>
</dbReference>
<evidence type="ECO:0000259" key="3">
    <source>
        <dbReference type="Pfam" id="PF00501"/>
    </source>
</evidence>
<dbReference type="OrthoDB" id="9803968at2"/>
<comment type="similarity">
    <text evidence="1">Belongs to the ATP-dependent AMP-binding enzyme family.</text>
</comment>
<feature type="domain" description="AMP-dependent synthetase/ligase" evidence="3">
    <location>
        <begin position="15"/>
        <end position="361"/>
    </location>
</feature>
<reference evidence="5" key="1">
    <citation type="journal article" date="2014" name="Int. J. Syst. Evol. Microbiol.">
        <title>Complete genome sequence of Corynebacterium casei LMG S-19264T (=DSM 44701T), isolated from a smear-ripened cheese.</title>
        <authorList>
            <consortium name="US DOE Joint Genome Institute (JGI-PGF)"/>
            <person name="Walter F."/>
            <person name="Albersmeier A."/>
            <person name="Kalinowski J."/>
            <person name="Ruckert C."/>
        </authorList>
    </citation>
    <scope>NUCLEOTIDE SEQUENCE</scope>
    <source>
        <strain evidence="5">CGMCC 1.15034</strain>
    </source>
</reference>
<dbReference type="Proteomes" id="UP000625079">
    <property type="component" value="Unassembled WGS sequence"/>
</dbReference>
<evidence type="ECO:0000313" key="5">
    <source>
        <dbReference type="EMBL" id="GGI34252.1"/>
    </source>
</evidence>
<name>A0A410VHT6_9BRAD</name>
<dbReference type="SUPFAM" id="SSF56801">
    <property type="entry name" value="Acetyl-CoA synthetase-like"/>
    <property type="match status" value="1"/>
</dbReference>
<reference evidence="6 7" key="2">
    <citation type="submission" date="2018-06" db="EMBL/GenBank/DDBJ databases">
        <title>Comparative genomics of rhizobia nodulating Arachis hypogaea in China.</title>
        <authorList>
            <person name="Li Y."/>
        </authorList>
    </citation>
    <scope>NUCLEOTIDE SEQUENCE [LARGE SCALE GENOMIC DNA]</scope>
    <source>
        <strain evidence="6 7">CCBAU 51658</strain>
        <plasmid evidence="6 7">unnamed</plasmid>
    </source>
</reference>
<dbReference type="EMBL" id="CP030058">
    <property type="protein sequence ID" value="QOZ64475.1"/>
    <property type="molecule type" value="Genomic_DNA"/>
</dbReference>
<evidence type="ECO:0000313" key="6">
    <source>
        <dbReference type="EMBL" id="QOZ64475.1"/>
    </source>
</evidence>
<dbReference type="RefSeq" id="WP_128929873.1">
    <property type="nucleotide sequence ID" value="NZ_BMHC01000041.1"/>
</dbReference>
<dbReference type="NCBIfam" id="NF009071">
    <property type="entry name" value="PRK12406.1"/>
    <property type="match status" value="1"/>
</dbReference>
<accession>A0A410VHT6</accession>
<dbReference type="PROSITE" id="PS00455">
    <property type="entry name" value="AMP_BINDING"/>
    <property type="match status" value="1"/>
</dbReference>
<evidence type="ECO:0000256" key="1">
    <source>
        <dbReference type="ARBA" id="ARBA00006432"/>
    </source>
</evidence>
<geneLocation type="plasmid" evidence="6 7">
    <name>unnamed</name>
</geneLocation>
<evidence type="ECO:0000259" key="4">
    <source>
        <dbReference type="Pfam" id="PF13193"/>
    </source>
</evidence>
<dbReference type="Gene3D" id="3.30.300.30">
    <property type="match status" value="1"/>
</dbReference>
<evidence type="ECO:0000313" key="8">
    <source>
        <dbReference type="Proteomes" id="UP000625079"/>
    </source>
</evidence>
<evidence type="ECO:0000313" key="7">
    <source>
        <dbReference type="Proteomes" id="UP000593880"/>
    </source>
</evidence>
<sequence length="513" mass="57106">MYQPSKRFRGIISGKRRRRHSEVSDRAIRVAGGLKRFGIGKGDSVCILMRNDIAFVEVTDGIMRAEALAVPVNWHFKRQEIGYILADCGARLLIGHADLLHLLDADLASRLPILSVPTPPEVAEAYKIEGTRLKVPHFARDFEEWIADQPLFAGAPARQPMTMIYTSGTTGCPKGVRRSPPTSEQAIGLEEMRAIVYGSGTRALLPGPLYHSAPNLFGMWFSRRGGALVLMPRFEPEELLRLIEAERIDTILMVPTMFIRLLQLPDSIRRSYDLASLRHVVHGAAPCPPIVKNAMINWWGPIICEFYGSTEAGAVTFASSRESLAKPGTVGKPLEHVQLRVIGADGRELSAGQIGEICSRNVWYPRFKYHNRPGSSAEADDDGFTASGDLGYIDADGYVFLCDRKREVVISGGVNIYPAEIEAALHMIPGVQDCAVFGVPDADFGEALMAVIEPRRREVLRVHDIREKLKTVLADYKIPKIIEIRTSLPREESGKLFKRLLKDPYWEKSGRRI</sequence>
<gene>
    <name evidence="5" type="ORF">GCM10010987_78470</name>
    <name evidence="6" type="ORF">XH86_37920</name>
</gene>
<feature type="domain" description="AMP-binding enzyme C-terminal" evidence="4">
    <location>
        <begin position="420"/>
        <end position="495"/>
    </location>
</feature>
<reference evidence="5" key="3">
    <citation type="submission" date="2022-12" db="EMBL/GenBank/DDBJ databases">
        <authorList>
            <person name="Sun Q."/>
            <person name="Zhou Y."/>
        </authorList>
    </citation>
    <scope>NUCLEOTIDE SEQUENCE</scope>
    <source>
        <strain evidence="5">CGMCC 1.15034</strain>
    </source>
</reference>
<dbReference type="GO" id="GO:0031956">
    <property type="term" value="F:medium-chain fatty acid-CoA ligase activity"/>
    <property type="evidence" value="ECO:0007669"/>
    <property type="project" value="TreeGrafter"/>
</dbReference>
<dbReference type="InterPro" id="IPR042099">
    <property type="entry name" value="ANL_N_sf"/>
</dbReference>
<dbReference type="Pfam" id="PF00501">
    <property type="entry name" value="AMP-binding"/>
    <property type="match status" value="1"/>
</dbReference>
<dbReference type="AlphaFoldDB" id="A0A410VHT6"/>
<dbReference type="GO" id="GO:0006631">
    <property type="term" value="P:fatty acid metabolic process"/>
    <property type="evidence" value="ECO:0007669"/>
    <property type="project" value="TreeGrafter"/>
</dbReference>
<protein>
    <submittedName>
        <fullName evidence="5">Acyl-CoA synthetase</fullName>
    </submittedName>
    <submittedName>
        <fullName evidence="6">Long-chain fatty acid--CoA ligase</fullName>
    </submittedName>
</protein>
<keyword evidence="7" id="KW-1185">Reference proteome</keyword>
<keyword evidence="6" id="KW-0614">Plasmid</keyword>
<dbReference type="EMBL" id="BMHC01000041">
    <property type="protein sequence ID" value="GGI34252.1"/>
    <property type="molecule type" value="Genomic_DNA"/>
</dbReference>
<keyword evidence="2 6" id="KW-0436">Ligase</keyword>
<organism evidence="5 8">
    <name type="scientific">Bradyrhizobium guangdongense</name>
    <dbReference type="NCBI Taxonomy" id="1325090"/>
    <lineage>
        <taxon>Bacteria</taxon>
        <taxon>Pseudomonadati</taxon>
        <taxon>Pseudomonadota</taxon>
        <taxon>Alphaproteobacteria</taxon>
        <taxon>Hyphomicrobiales</taxon>
        <taxon>Nitrobacteraceae</taxon>
        <taxon>Bradyrhizobium</taxon>
    </lineage>
</organism>
<dbReference type="InterPro" id="IPR045851">
    <property type="entry name" value="AMP-bd_C_sf"/>
</dbReference>
<dbReference type="InterPro" id="IPR020845">
    <property type="entry name" value="AMP-binding_CS"/>
</dbReference>
<dbReference type="InterPro" id="IPR025110">
    <property type="entry name" value="AMP-bd_C"/>
</dbReference>
<dbReference type="PANTHER" id="PTHR43201:SF5">
    <property type="entry name" value="MEDIUM-CHAIN ACYL-COA LIGASE ACSF2, MITOCHONDRIAL"/>
    <property type="match status" value="1"/>
</dbReference>